<dbReference type="Pfam" id="PF09603">
    <property type="entry name" value="Fib_succ_major"/>
    <property type="match status" value="1"/>
</dbReference>
<evidence type="ECO:0000259" key="1">
    <source>
        <dbReference type="Pfam" id="PF09603"/>
    </source>
</evidence>
<dbReference type="NCBIfam" id="TIGR02145">
    <property type="entry name" value="Fib_succ_major"/>
    <property type="match status" value="1"/>
</dbReference>
<organism evidence="2 3">
    <name type="scientific">Bacteroides salyersiae</name>
    <dbReference type="NCBI Taxonomy" id="291644"/>
    <lineage>
        <taxon>Bacteria</taxon>
        <taxon>Pseudomonadati</taxon>
        <taxon>Bacteroidota</taxon>
        <taxon>Bacteroidia</taxon>
        <taxon>Bacteroidales</taxon>
        <taxon>Bacteroidaceae</taxon>
        <taxon>Bacteroides</taxon>
    </lineage>
</organism>
<dbReference type="InterPro" id="IPR011871">
    <property type="entry name" value="Fib_succ_major"/>
</dbReference>
<gene>
    <name evidence="2" type="ORF">F3F73_17040</name>
</gene>
<dbReference type="CDD" id="cd13120">
    <property type="entry name" value="BF2867_like_N"/>
    <property type="match status" value="1"/>
</dbReference>
<dbReference type="AlphaFoldDB" id="A0A7J4XFS0"/>
<evidence type="ECO:0000313" key="2">
    <source>
        <dbReference type="EMBL" id="KAA3760971.1"/>
    </source>
</evidence>
<feature type="domain" description="Fibrobacter succinogenes major paralogous" evidence="1">
    <location>
        <begin position="462"/>
        <end position="633"/>
    </location>
</feature>
<dbReference type="RefSeq" id="WP_130059861.1">
    <property type="nucleotide sequence ID" value="NZ_JADNPJ010000032.1"/>
</dbReference>
<accession>A0A7J4XFS0</accession>
<dbReference type="EMBL" id="VWMK01000018">
    <property type="protein sequence ID" value="KAA3760971.1"/>
    <property type="molecule type" value="Genomic_DNA"/>
</dbReference>
<dbReference type="InterPro" id="IPR042278">
    <property type="entry name" value="Mfa-like_1_N"/>
</dbReference>
<sequence>MKCTNKNAVRHSLAVVIPFLCFSCINSIQPLEESSETPHSPTYKDIPIAISAQILQVETQVHTRTTNNAFDENDAIGLYVLAQPETIGGVRHIDNMRFVYSSAGFMPDEEIYYPKGDGKCDFISYYPYQEEGVSQHSNDIQISVNANQSTATDYSHSDFMVAKIQGISPSMKAVNLKHNHKLSQLNIILQLNKEEDIKDLQENATISISNLNTKAIYNIDTELFSSLNNPQNIIPNGQWEADEENHQLTGKKAILIPQPTTGCELTLRTKNKIYSAILPEDLTLESETSCELLLIYDSRVGIGKISSSISEWKQGGSSNATLEEKENNNSISISGLNFEKTGIYHLVTSTNAVIGKICKEYLLNEDINAQAIVLYPADNDERGTVLQIVGENKSLHGGSVTWDKVNNSMVYIPGDQTPIEEIYADTDGNVIFEKSENIQPVLAAENVLTDIRGSETITCPIVKIGTQYWMQENLNTTKYNDGTAITNNTTYLNKTTAGYYLQNSNRFYNQAVIATGKIAPQGWKIPDITEWNILKTYLKDDAATLKTGIWTSNEGTPQANNKTGFNGKPVGIYSKDGEKAIIYGYSQRYAAYWTIKDNQTTPYETSIALSNKLKEIGKVFNTDYCAYSIRCIKE</sequence>
<protein>
    <recommendedName>
        <fullName evidence="1">Fibrobacter succinogenes major paralogous domain-containing protein</fullName>
    </recommendedName>
</protein>
<proteinExistence type="predicted"/>
<dbReference type="Pfam" id="PF13149">
    <property type="entry name" value="Mfa_like_1"/>
    <property type="match status" value="1"/>
</dbReference>
<reference evidence="2 3" key="1">
    <citation type="journal article" date="2019" name="Nat. Med.">
        <title>A library of human gut bacterial isolates paired with longitudinal multiomics data enables mechanistic microbiome research.</title>
        <authorList>
            <person name="Poyet M."/>
            <person name="Groussin M."/>
            <person name="Gibbons S.M."/>
            <person name="Avila-Pacheco J."/>
            <person name="Jiang X."/>
            <person name="Kearney S.M."/>
            <person name="Perrotta A.R."/>
            <person name="Berdy B."/>
            <person name="Zhao S."/>
            <person name="Lieberman T.D."/>
            <person name="Swanson P.K."/>
            <person name="Smith M."/>
            <person name="Roesemann S."/>
            <person name="Alexander J.E."/>
            <person name="Rich S.A."/>
            <person name="Livny J."/>
            <person name="Vlamakis H."/>
            <person name="Clish C."/>
            <person name="Bullock K."/>
            <person name="Deik A."/>
            <person name="Scott J."/>
            <person name="Pierce K.A."/>
            <person name="Xavier R.J."/>
            <person name="Alm E.J."/>
        </authorList>
    </citation>
    <scope>NUCLEOTIDE SEQUENCE [LARGE SCALE GENOMIC DNA]</scope>
    <source>
        <strain evidence="2 3">BIOML-A10</strain>
    </source>
</reference>
<dbReference type="Proteomes" id="UP000422221">
    <property type="component" value="Unassembled WGS sequence"/>
</dbReference>
<dbReference type="Gene3D" id="2.60.40.2620">
    <property type="entry name" value="Fimbrillin-like"/>
    <property type="match status" value="1"/>
</dbReference>
<name>A0A7J4XFS0_9BACE</name>
<dbReference type="InterPro" id="IPR025049">
    <property type="entry name" value="Mfa-like_1"/>
</dbReference>
<evidence type="ECO:0000313" key="3">
    <source>
        <dbReference type="Proteomes" id="UP000422221"/>
    </source>
</evidence>
<comment type="caution">
    <text evidence="2">The sequence shown here is derived from an EMBL/GenBank/DDBJ whole genome shotgun (WGS) entry which is preliminary data.</text>
</comment>